<feature type="domain" description="Histidine kinase" evidence="15">
    <location>
        <begin position="398"/>
        <end position="599"/>
    </location>
</feature>
<keyword evidence="4" id="KW-1003">Cell membrane</keyword>
<evidence type="ECO:0000313" key="18">
    <source>
        <dbReference type="Proteomes" id="UP000490800"/>
    </source>
</evidence>
<dbReference type="PROSITE" id="PS50109">
    <property type="entry name" value="HIS_KIN"/>
    <property type="match status" value="1"/>
</dbReference>
<evidence type="ECO:0000256" key="11">
    <source>
        <dbReference type="ARBA" id="ARBA00022989"/>
    </source>
</evidence>
<dbReference type="SUPFAM" id="SSF158472">
    <property type="entry name" value="HAMP domain-like"/>
    <property type="match status" value="1"/>
</dbReference>
<evidence type="ECO:0000256" key="13">
    <source>
        <dbReference type="ARBA" id="ARBA00023136"/>
    </source>
</evidence>
<feature type="transmembrane region" description="Helical" evidence="14">
    <location>
        <begin position="16"/>
        <end position="35"/>
    </location>
</feature>
<keyword evidence="6" id="KW-0808">Transferase</keyword>
<keyword evidence="18" id="KW-1185">Reference proteome</keyword>
<sequence>MTLFQFLRQLSIRQKLIVSSIICLLLPAAVILTFSNRNTEAVVQRHVIDNALGTLDVMERYIVNTVNKMIYVSNYIQFDSEIQSIIMQQQGGQPVSGEDRFVEHFLNNRKITNKLENISFPGEKTHITILLNNGTSYTNYSHLDYDPNRFFRETCFEKLTQMPSFVTYWIGTHPSYLASDKEKGRYLITIANTIKSFSSEPYGYLIVSMNEEKINEIFTQNKMDQEHMLLDSKGTILSHSDKARIGQPFAYFSQLGDKDGSNLIKVKEEEHLLLQRKLPYSDWMLVSLVPYRAAVAQINTVQGTNFLLQALFFIVFLLILVTLVRQFTKPLYRFGRVVSQVEAGNLEVRTGITGRDEISRLGHSFDRMLDRIEEMLRQVTLEQSRKRKAELEMLQAQINPHFLFNVLNSIRMRIKLKGDEENAALISSLSSLLRMTINRNNECIPLHEEVETVAHYFQLMNFRLGEPIVLETDIEPETALAELPRFILQPILENSLIHGFRDYPGTVMISAWRQEDKLMMQVSDTGRGMGPEELERLEKKLTQVAETGDELSVKRGLSGIGLNNVIERLRLIYGDRFRYKIDSQPGRGTTITLQIPLKSGENYA</sequence>
<dbReference type="SMART" id="SM00387">
    <property type="entry name" value="HATPase_c"/>
    <property type="match status" value="1"/>
</dbReference>
<dbReference type="Proteomes" id="UP000490800">
    <property type="component" value="Unassembled WGS sequence"/>
</dbReference>
<dbReference type="AlphaFoldDB" id="A0A7X3K098"/>
<feature type="domain" description="HAMP" evidence="16">
    <location>
        <begin position="325"/>
        <end position="377"/>
    </location>
</feature>
<organism evidence="17 18">
    <name type="scientific">Paenibacillus lutrae</name>
    <dbReference type="NCBI Taxonomy" id="2078573"/>
    <lineage>
        <taxon>Bacteria</taxon>
        <taxon>Bacillati</taxon>
        <taxon>Bacillota</taxon>
        <taxon>Bacilli</taxon>
        <taxon>Bacillales</taxon>
        <taxon>Paenibacillaceae</taxon>
        <taxon>Paenibacillus</taxon>
    </lineage>
</organism>
<dbReference type="SMART" id="SM00304">
    <property type="entry name" value="HAMP"/>
    <property type="match status" value="1"/>
</dbReference>
<dbReference type="OrthoDB" id="9776552at2"/>
<dbReference type="SUPFAM" id="SSF55874">
    <property type="entry name" value="ATPase domain of HSP90 chaperone/DNA topoisomerase II/histidine kinase"/>
    <property type="match status" value="1"/>
</dbReference>
<evidence type="ECO:0000256" key="9">
    <source>
        <dbReference type="ARBA" id="ARBA00022777"/>
    </source>
</evidence>
<dbReference type="EC" id="2.7.13.3" evidence="3"/>
<keyword evidence="8" id="KW-0547">Nucleotide-binding</keyword>
<protein>
    <recommendedName>
        <fullName evidence="3">histidine kinase</fullName>
        <ecNumber evidence="3">2.7.13.3</ecNumber>
    </recommendedName>
</protein>
<dbReference type="RefSeq" id="WP_157337029.1">
    <property type="nucleotide sequence ID" value="NZ_RHLK01000009.1"/>
</dbReference>
<accession>A0A7X3K098</accession>
<dbReference type="EMBL" id="RHLK01000009">
    <property type="protein sequence ID" value="MVP01014.1"/>
    <property type="molecule type" value="Genomic_DNA"/>
</dbReference>
<dbReference type="PRINTS" id="PR00344">
    <property type="entry name" value="BCTRLSENSOR"/>
</dbReference>
<dbReference type="InterPro" id="IPR005467">
    <property type="entry name" value="His_kinase_dom"/>
</dbReference>
<evidence type="ECO:0000256" key="6">
    <source>
        <dbReference type="ARBA" id="ARBA00022679"/>
    </source>
</evidence>
<keyword evidence="10" id="KW-0067">ATP-binding</keyword>
<dbReference type="CDD" id="cd06225">
    <property type="entry name" value="HAMP"/>
    <property type="match status" value="1"/>
</dbReference>
<dbReference type="Gene3D" id="1.10.287.130">
    <property type="match status" value="1"/>
</dbReference>
<dbReference type="GO" id="GO:0000155">
    <property type="term" value="F:phosphorelay sensor kinase activity"/>
    <property type="evidence" value="ECO:0007669"/>
    <property type="project" value="InterPro"/>
</dbReference>
<dbReference type="Pfam" id="PF02518">
    <property type="entry name" value="HATPase_c"/>
    <property type="match status" value="1"/>
</dbReference>
<dbReference type="InterPro" id="IPR010559">
    <property type="entry name" value="Sig_transdc_His_kin_internal"/>
</dbReference>
<evidence type="ECO:0000256" key="4">
    <source>
        <dbReference type="ARBA" id="ARBA00022475"/>
    </source>
</evidence>
<evidence type="ECO:0000256" key="2">
    <source>
        <dbReference type="ARBA" id="ARBA00004651"/>
    </source>
</evidence>
<evidence type="ECO:0000259" key="16">
    <source>
        <dbReference type="PROSITE" id="PS50885"/>
    </source>
</evidence>
<evidence type="ECO:0000256" key="10">
    <source>
        <dbReference type="ARBA" id="ARBA00022840"/>
    </source>
</evidence>
<dbReference type="InterPro" id="IPR036890">
    <property type="entry name" value="HATPase_C_sf"/>
</dbReference>
<dbReference type="InterPro" id="IPR050640">
    <property type="entry name" value="Bact_2-comp_sensor_kinase"/>
</dbReference>
<comment type="subcellular location">
    <subcellularLocation>
        <location evidence="2">Cell membrane</location>
        <topology evidence="2">Multi-pass membrane protein</topology>
    </subcellularLocation>
</comment>
<feature type="transmembrane region" description="Helical" evidence="14">
    <location>
        <begin position="306"/>
        <end position="324"/>
    </location>
</feature>
<comment type="caution">
    <text evidence="17">The sequence shown here is derived from an EMBL/GenBank/DDBJ whole genome shotgun (WGS) entry which is preliminary data.</text>
</comment>
<dbReference type="PANTHER" id="PTHR34220">
    <property type="entry name" value="SENSOR HISTIDINE KINASE YPDA"/>
    <property type="match status" value="1"/>
</dbReference>
<dbReference type="Pfam" id="PF00672">
    <property type="entry name" value="HAMP"/>
    <property type="match status" value="1"/>
</dbReference>
<dbReference type="Pfam" id="PF06580">
    <property type="entry name" value="His_kinase"/>
    <property type="match status" value="1"/>
</dbReference>
<reference evidence="17 18" key="1">
    <citation type="journal article" date="2019" name="Microorganisms">
        <title>Paenibacillus lutrae sp. nov., A Chitinolytic Species Isolated from A River Otter in Castril Natural Park, Granada, Spain.</title>
        <authorList>
            <person name="Rodriguez M."/>
            <person name="Reina J.C."/>
            <person name="Bejar V."/>
            <person name="Llamas I."/>
        </authorList>
    </citation>
    <scope>NUCLEOTIDE SEQUENCE [LARGE SCALE GENOMIC DNA]</scope>
    <source>
        <strain evidence="17 18">N10</strain>
    </source>
</reference>
<gene>
    <name evidence="17" type="ORF">EDM21_16065</name>
</gene>
<evidence type="ECO:0000256" key="1">
    <source>
        <dbReference type="ARBA" id="ARBA00000085"/>
    </source>
</evidence>
<dbReference type="GO" id="GO:0005886">
    <property type="term" value="C:plasma membrane"/>
    <property type="evidence" value="ECO:0007669"/>
    <property type="project" value="UniProtKB-SubCell"/>
</dbReference>
<keyword evidence="7 14" id="KW-0812">Transmembrane</keyword>
<proteinExistence type="predicted"/>
<dbReference type="Gene3D" id="3.30.450.20">
    <property type="entry name" value="PAS domain"/>
    <property type="match status" value="1"/>
</dbReference>
<dbReference type="PROSITE" id="PS50885">
    <property type="entry name" value="HAMP"/>
    <property type="match status" value="1"/>
</dbReference>
<keyword evidence="13 14" id="KW-0472">Membrane</keyword>
<keyword evidence="5" id="KW-0597">Phosphoprotein</keyword>
<keyword evidence="9" id="KW-0418">Kinase</keyword>
<dbReference type="InterPro" id="IPR004358">
    <property type="entry name" value="Sig_transdc_His_kin-like_C"/>
</dbReference>
<evidence type="ECO:0000256" key="14">
    <source>
        <dbReference type="SAM" id="Phobius"/>
    </source>
</evidence>
<dbReference type="GO" id="GO:0005524">
    <property type="term" value="F:ATP binding"/>
    <property type="evidence" value="ECO:0007669"/>
    <property type="project" value="UniProtKB-KW"/>
</dbReference>
<evidence type="ECO:0000256" key="12">
    <source>
        <dbReference type="ARBA" id="ARBA00023012"/>
    </source>
</evidence>
<dbReference type="PANTHER" id="PTHR34220:SF11">
    <property type="entry name" value="SENSOR PROTEIN KINASE HPTS"/>
    <property type="match status" value="1"/>
</dbReference>
<evidence type="ECO:0000256" key="7">
    <source>
        <dbReference type="ARBA" id="ARBA00022692"/>
    </source>
</evidence>
<comment type="catalytic activity">
    <reaction evidence="1">
        <text>ATP + protein L-histidine = ADP + protein N-phospho-L-histidine.</text>
        <dbReference type="EC" id="2.7.13.3"/>
    </reaction>
</comment>
<dbReference type="InterPro" id="IPR003594">
    <property type="entry name" value="HATPase_dom"/>
</dbReference>
<evidence type="ECO:0000256" key="3">
    <source>
        <dbReference type="ARBA" id="ARBA00012438"/>
    </source>
</evidence>
<evidence type="ECO:0000256" key="8">
    <source>
        <dbReference type="ARBA" id="ARBA00022741"/>
    </source>
</evidence>
<evidence type="ECO:0000313" key="17">
    <source>
        <dbReference type="EMBL" id="MVP01014.1"/>
    </source>
</evidence>
<dbReference type="Gene3D" id="3.30.565.10">
    <property type="entry name" value="Histidine kinase-like ATPase, C-terminal domain"/>
    <property type="match status" value="1"/>
</dbReference>
<dbReference type="InterPro" id="IPR003660">
    <property type="entry name" value="HAMP_dom"/>
</dbReference>
<evidence type="ECO:0000256" key="5">
    <source>
        <dbReference type="ARBA" id="ARBA00022553"/>
    </source>
</evidence>
<evidence type="ECO:0000259" key="15">
    <source>
        <dbReference type="PROSITE" id="PS50109"/>
    </source>
</evidence>
<keyword evidence="11 14" id="KW-1133">Transmembrane helix</keyword>
<keyword evidence="12" id="KW-0902">Two-component regulatory system</keyword>
<name>A0A7X3K098_9BACL</name>